<reference evidence="9 10" key="1">
    <citation type="submission" date="2018-05" db="EMBL/GenBank/DDBJ databases">
        <title>Genomic Encyclopedia of Type Strains, Phase IV (KMG-IV): sequencing the most valuable type-strain genomes for metagenomic binning, comparative biology and taxonomic classification.</title>
        <authorList>
            <person name="Goeker M."/>
        </authorList>
    </citation>
    <scope>NUCLEOTIDE SEQUENCE [LARGE SCALE GENOMIC DNA]</scope>
    <source>
        <strain evidence="9 10">DSM 29661</strain>
    </source>
</reference>
<evidence type="ECO:0000256" key="6">
    <source>
        <dbReference type="ARBA" id="ARBA00023163"/>
    </source>
</evidence>
<keyword evidence="6 7" id="KW-0804">Transcription</keyword>
<dbReference type="GO" id="GO:2000143">
    <property type="term" value="P:negative regulation of DNA-templated transcription initiation"/>
    <property type="evidence" value="ECO:0007669"/>
    <property type="project" value="TreeGrafter"/>
</dbReference>
<protein>
    <recommendedName>
        <fullName evidence="1 7">Transcriptional regulator MraZ</fullName>
    </recommendedName>
</protein>
<keyword evidence="3" id="KW-0677">Repeat</keyword>
<gene>
    <name evidence="7" type="primary">mraZ</name>
    <name evidence="9" type="ORF">DFR34_105165</name>
</gene>
<evidence type="ECO:0000256" key="3">
    <source>
        <dbReference type="ARBA" id="ARBA00022737"/>
    </source>
</evidence>
<dbReference type="HAMAP" id="MF_01008">
    <property type="entry name" value="MraZ"/>
    <property type="match status" value="1"/>
</dbReference>
<dbReference type="GO" id="GO:0003700">
    <property type="term" value="F:DNA-binding transcription factor activity"/>
    <property type="evidence" value="ECO:0007669"/>
    <property type="project" value="UniProtKB-UniRule"/>
</dbReference>
<keyword evidence="2 7" id="KW-0963">Cytoplasm</keyword>
<keyword evidence="4 7" id="KW-0805">Transcription regulation</keyword>
<dbReference type="InterPro" id="IPR035642">
    <property type="entry name" value="MraZ_N"/>
</dbReference>
<dbReference type="InterPro" id="IPR037914">
    <property type="entry name" value="SpoVT-AbrB_sf"/>
</dbReference>
<accession>A0A318KQ80</accession>
<dbReference type="OrthoDB" id="9807753at2"/>
<evidence type="ECO:0000256" key="2">
    <source>
        <dbReference type="ARBA" id="ARBA00022490"/>
    </source>
</evidence>
<evidence type="ECO:0000313" key="10">
    <source>
        <dbReference type="Proteomes" id="UP000247555"/>
    </source>
</evidence>
<keyword evidence="5 7" id="KW-0238">DNA-binding</keyword>
<dbReference type="PANTHER" id="PTHR34701">
    <property type="entry name" value="TRANSCRIPTIONAL REGULATOR MRAZ"/>
    <property type="match status" value="1"/>
</dbReference>
<proteinExistence type="inferred from homology"/>
<name>A0A318KQ80_9NEIS</name>
<dbReference type="AlphaFoldDB" id="A0A318KQ80"/>
<dbReference type="SUPFAM" id="SSF89447">
    <property type="entry name" value="AbrB/MazE/MraZ-like"/>
    <property type="match status" value="1"/>
</dbReference>
<dbReference type="Gene3D" id="3.40.1550.20">
    <property type="entry name" value="Transcriptional regulator MraZ domain"/>
    <property type="match status" value="1"/>
</dbReference>
<keyword evidence="10" id="KW-1185">Reference proteome</keyword>
<comment type="similarity">
    <text evidence="7">Belongs to the MraZ family.</text>
</comment>
<dbReference type="PANTHER" id="PTHR34701:SF1">
    <property type="entry name" value="TRANSCRIPTIONAL REGULATOR MRAZ"/>
    <property type="match status" value="1"/>
</dbReference>
<comment type="subcellular location">
    <subcellularLocation>
        <location evidence="7">Cytoplasm</location>
        <location evidence="7">Nucleoid</location>
    </subcellularLocation>
</comment>
<feature type="domain" description="SpoVT-AbrB" evidence="8">
    <location>
        <begin position="80"/>
        <end position="123"/>
    </location>
</feature>
<dbReference type="InterPro" id="IPR003444">
    <property type="entry name" value="MraZ"/>
</dbReference>
<comment type="subunit">
    <text evidence="7">Forms oligomers.</text>
</comment>
<comment type="caution">
    <text evidence="9">The sequence shown here is derived from an EMBL/GenBank/DDBJ whole genome shotgun (WGS) entry which is preliminary data.</text>
</comment>
<feature type="domain" description="SpoVT-AbrB" evidence="8">
    <location>
        <begin position="5"/>
        <end position="51"/>
    </location>
</feature>
<evidence type="ECO:0000256" key="7">
    <source>
        <dbReference type="HAMAP-Rule" id="MF_01008"/>
    </source>
</evidence>
<dbReference type="EMBL" id="QJKI01000005">
    <property type="protein sequence ID" value="PXX79961.1"/>
    <property type="molecule type" value="Genomic_DNA"/>
</dbReference>
<evidence type="ECO:0000259" key="8">
    <source>
        <dbReference type="PROSITE" id="PS51740"/>
    </source>
</evidence>
<dbReference type="NCBIfam" id="TIGR00242">
    <property type="entry name" value="division/cell wall cluster transcriptional repressor MraZ"/>
    <property type="match status" value="1"/>
</dbReference>
<organism evidence="9 10">
    <name type="scientific">Rivihabitans pingtungensis</name>
    <dbReference type="NCBI Taxonomy" id="1054498"/>
    <lineage>
        <taxon>Bacteria</taxon>
        <taxon>Pseudomonadati</taxon>
        <taxon>Pseudomonadota</taxon>
        <taxon>Betaproteobacteria</taxon>
        <taxon>Neisseriales</taxon>
        <taxon>Aquaspirillaceae</taxon>
        <taxon>Rivihabitans</taxon>
    </lineage>
</organism>
<sequence length="147" mass="15784">MFGGVSTLSLDSKGRLAIPARHRERLLAEFSGRLVVTLDSPKFLLVYPEKNWLPVMEKLAALPVTHPGARAYARLLLGNAETLELDSAGRVLLPARLRQKAGLGKEVALVGMGHKFELWNAAAFEAETDAALAMPAEALAELGALSL</sequence>
<dbReference type="PROSITE" id="PS51740">
    <property type="entry name" value="SPOVT_ABRB"/>
    <property type="match status" value="2"/>
</dbReference>
<dbReference type="GO" id="GO:0005737">
    <property type="term" value="C:cytoplasm"/>
    <property type="evidence" value="ECO:0007669"/>
    <property type="project" value="UniProtKB-UniRule"/>
</dbReference>
<dbReference type="Pfam" id="PF02381">
    <property type="entry name" value="MraZ"/>
    <property type="match status" value="2"/>
</dbReference>
<dbReference type="CDD" id="cd16320">
    <property type="entry name" value="MraZ_N"/>
    <property type="match status" value="1"/>
</dbReference>
<dbReference type="InterPro" id="IPR035644">
    <property type="entry name" value="MraZ_C"/>
</dbReference>
<dbReference type="GO" id="GO:0009295">
    <property type="term" value="C:nucleoid"/>
    <property type="evidence" value="ECO:0007669"/>
    <property type="project" value="UniProtKB-SubCell"/>
</dbReference>
<evidence type="ECO:0000256" key="1">
    <source>
        <dbReference type="ARBA" id="ARBA00013860"/>
    </source>
</evidence>
<evidence type="ECO:0000256" key="5">
    <source>
        <dbReference type="ARBA" id="ARBA00023125"/>
    </source>
</evidence>
<dbReference type="InterPro" id="IPR007159">
    <property type="entry name" value="SpoVT-AbrB_dom"/>
</dbReference>
<dbReference type="GO" id="GO:0000976">
    <property type="term" value="F:transcription cis-regulatory region binding"/>
    <property type="evidence" value="ECO:0007669"/>
    <property type="project" value="TreeGrafter"/>
</dbReference>
<dbReference type="CDD" id="cd16321">
    <property type="entry name" value="MraZ_C"/>
    <property type="match status" value="1"/>
</dbReference>
<dbReference type="InterPro" id="IPR020603">
    <property type="entry name" value="MraZ_dom"/>
</dbReference>
<evidence type="ECO:0000313" key="9">
    <source>
        <dbReference type="EMBL" id="PXX79961.1"/>
    </source>
</evidence>
<evidence type="ECO:0000256" key="4">
    <source>
        <dbReference type="ARBA" id="ARBA00023015"/>
    </source>
</evidence>
<dbReference type="RefSeq" id="WP_110390241.1">
    <property type="nucleotide sequence ID" value="NZ_CALCOA010000062.1"/>
</dbReference>
<dbReference type="Proteomes" id="UP000247555">
    <property type="component" value="Unassembled WGS sequence"/>
</dbReference>
<dbReference type="InterPro" id="IPR038619">
    <property type="entry name" value="MraZ_sf"/>
</dbReference>